<organism evidence="2 3">
    <name type="scientific">Rhynchophorus ferrugineus</name>
    <name type="common">Red palm weevil</name>
    <name type="synonym">Curculio ferrugineus</name>
    <dbReference type="NCBI Taxonomy" id="354439"/>
    <lineage>
        <taxon>Eukaryota</taxon>
        <taxon>Metazoa</taxon>
        <taxon>Ecdysozoa</taxon>
        <taxon>Arthropoda</taxon>
        <taxon>Hexapoda</taxon>
        <taxon>Insecta</taxon>
        <taxon>Pterygota</taxon>
        <taxon>Neoptera</taxon>
        <taxon>Endopterygota</taxon>
        <taxon>Coleoptera</taxon>
        <taxon>Polyphaga</taxon>
        <taxon>Cucujiformia</taxon>
        <taxon>Curculionidae</taxon>
        <taxon>Dryophthorinae</taxon>
        <taxon>Rhynchophorus</taxon>
    </lineage>
</organism>
<dbReference type="EMBL" id="JAACXV010014118">
    <property type="protein sequence ID" value="KAF7270259.1"/>
    <property type="molecule type" value="Genomic_DNA"/>
</dbReference>
<evidence type="ECO:0000256" key="1">
    <source>
        <dbReference type="SAM" id="MobiDB-lite"/>
    </source>
</evidence>
<proteinExistence type="predicted"/>
<protein>
    <submittedName>
        <fullName evidence="2">Uncharacterized protein</fullName>
    </submittedName>
</protein>
<keyword evidence="3" id="KW-1185">Reference proteome</keyword>
<gene>
    <name evidence="2" type="ORF">GWI33_016767</name>
</gene>
<dbReference type="AlphaFoldDB" id="A0A834HZG7"/>
<feature type="region of interest" description="Disordered" evidence="1">
    <location>
        <begin position="68"/>
        <end position="100"/>
    </location>
</feature>
<name>A0A834HZG7_RHYFE</name>
<evidence type="ECO:0000313" key="3">
    <source>
        <dbReference type="Proteomes" id="UP000625711"/>
    </source>
</evidence>
<feature type="region of interest" description="Disordered" evidence="1">
    <location>
        <begin position="1"/>
        <end position="54"/>
    </location>
</feature>
<accession>A0A834HZG7</accession>
<sequence>MTKNRHRRSEFGNNPTPEDKNVLFGFVKTPSTPPSTSPPTEKKSRKKGAPAGSKKLRHILAGRIDGCTSADEPLEVQAPGASQSGWEEERGDSVVDVSSC</sequence>
<reference evidence="2" key="1">
    <citation type="submission" date="2020-08" db="EMBL/GenBank/DDBJ databases">
        <title>Genome sequencing and assembly of the red palm weevil Rhynchophorus ferrugineus.</title>
        <authorList>
            <person name="Dias G.B."/>
            <person name="Bergman C.M."/>
            <person name="Manee M."/>
        </authorList>
    </citation>
    <scope>NUCLEOTIDE SEQUENCE</scope>
    <source>
        <strain evidence="2">AA-2017</strain>
        <tissue evidence="2">Whole larva</tissue>
    </source>
</reference>
<dbReference type="Proteomes" id="UP000625711">
    <property type="component" value="Unassembled WGS sequence"/>
</dbReference>
<evidence type="ECO:0000313" key="2">
    <source>
        <dbReference type="EMBL" id="KAF7270259.1"/>
    </source>
</evidence>
<feature type="compositionally biased region" description="Basic residues" evidence="1">
    <location>
        <begin position="43"/>
        <end position="54"/>
    </location>
</feature>
<comment type="caution">
    <text evidence="2">The sequence shown here is derived from an EMBL/GenBank/DDBJ whole genome shotgun (WGS) entry which is preliminary data.</text>
</comment>